<dbReference type="SUPFAM" id="SSF46689">
    <property type="entry name" value="Homeodomain-like"/>
    <property type="match status" value="1"/>
</dbReference>
<gene>
    <name evidence="4" type="ORF">PAUR_b0478</name>
</gene>
<comment type="caution">
    <text evidence="4">The sequence shown here is derived from an EMBL/GenBank/DDBJ whole genome shotgun (WGS) entry which is preliminary data.</text>
</comment>
<dbReference type="Pfam" id="PF00440">
    <property type="entry name" value="TetR_N"/>
    <property type="match status" value="1"/>
</dbReference>
<evidence type="ECO:0000313" key="4">
    <source>
        <dbReference type="EMBL" id="MBE0370435.1"/>
    </source>
</evidence>
<dbReference type="PRINTS" id="PR00455">
    <property type="entry name" value="HTHTETR"/>
</dbReference>
<accession>A0ABR9EHG9</accession>
<evidence type="ECO:0000256" key="2">
    <source>
        <dbReference type="PROSITE-ProRule" id="PRU00335"/>
    </source>
</evidence>
<dbReference type="InterPro" id="IPR009057">
    <property type="entry name" value="Homeodomain-like_sf"/>
</dbReference>
<keyword evidence="1 2" id="KW-0238">DNA-binding</keyword>
<dbReference type="InterPro" id="IPR023772">
    <property type="entry name" value="DNA-bd_HTH_TetR-type_CS"/>
</dbReference>
<name>A0ABR9EHG9_9GAMM</name>
<protein>
    <recommendedName>
        <fullName evidence="3">HTH tetR-type domain-containing protein</fullName>
    </recommendedName>
</protein>
<dbReference type="RefSeq" id="WP_192509545.1">
    <property type="nucleotide sequence ID" value="NZ_AQGV01000015.1"/>
</dbReference>
<evidence type="ECO:0000256" key="1">
    <source>
        <dbReference type="ARBA" id="ARBA00023125"/>
    </source>
</evidence>
<proteinExistence type="predicted"/>
<dbReference type="InterPro" id="IPR001647">
    <property type="entry name" value="HTH_TetR"/>
</dbReference>
<dbReference type="Proteomes" id="UP000615755">
    <property type="component" value="Unassembled WGS sequence"/>
</dbReference>
<sequence length="247" mass="27453">MAPAPKFSHEKQLEMILNAAEECINESSVTDFTMAKIARTAGLSMGSVYKHVQSKEDIVLALAHRAFSHVSGIFNQVLSLPISTPEKILAIEFIDPKKMQCFGFDNDLLSYATNEAVISRASATWTEKMIIANTACEQLFKLALTDGINSGELTTELNLSQAIEEIMIGSWSLSVGYQQVQRVKQFRQIGEGTDSLLEPLSENDPIIRSSMRFLNSYPWQQPLTQESIKTIQTSLESIHLRDPKGAL</sequence>
<evidence type="ECO:0000313" key="5">
    <source>
        <dbReference type="Proteomes" id="UP000615755"/>
    </source>
</evidence>
<keyword evidence="5" id="KW-1185">Reference proteome</keyword>
<dbReference type="Gene3D" id="1.10.357.10">
    <property type="entry name" value="Tetracycline Repressor, domain 2"/>
    <property type="match status" value="1"/>
</dbReference>
<dbReference type="EMBL" id="AQGV01000015">
    <property type="protein sequence ID" value="MBE0370435.1"/>
    <property type="molecule type" value="Genomic_DNA"/>
</dbReference>
<dbReference type="PROSITE" id="PS01081">
    <property type="entry name" value="HTH_TETR_1"/>
    <property type="match status" value="1"/>
</dbReference>
<feature type="domain" description="HTH tetR-type" evidence="3">
    <location>
        <begin position="10"/>
        <end position="70"/>
    </location>
</feature>
<feature type="DNA-binding region" description="H-T-H motif" evidence="2">
    <location>
        <begin position="33"/>
        <end position="52"/>
    </location>
</feature>
<dbReference type="PROSITE" id="PS50977">
    <property type="entry name" value="HTH_TETR_2"/>
    <property type="match status" value="1"/>
</dbReference>
<evidence type="ECO:0000259" key="3">
    <source>
        <dbReference type="PROSITE" id="PS50977"/>
    </source>
</evidence>
<organism evidence="4 5">
    <name type="scientific">Pseudoalteromonas aurantia 208</name>
    <dbReference type="NCBI Taxonomy" id="1314867"/>
    <lineage>
        <taxon>Bacteria</taxon>
        <taxon>Pseudomonadati</taxon>
        <taxon>Pseudomonadota</taxon>
        <taxon>Gammaproteobacteria</taxon>
        <taxon>Alteromonadales</taxon>
        <taxon>Pseudoalteromonadaceae</taxon>
        <taxon>Pseudoalteromonas</taxon>
    </lineage>
</organism>
<reference evidence="4 5" key="1">
    <citation type="submission" date="2015-03" db="EMBL/GenBank/DDBJ databases">
        <title>Genome sequence of Pseudoalteromonas aurantia.</title>
        <authorList>
            <person name="Xie B.-B."/>
            <person name="Rong J.-C."/>
            <person name="Qin Q.-L."/>
            <person name="Zhang Y.-Z."/>
        </authorList>
    </citation>
    <scope>NUCLEOTIDE SEQUENCE [LARGE SCALE GENOMIC DNA]</scope>
    <source>
        <strain evidence="4 5">208</strain>
    </source>
</reference>